<dbReference type="InterPro" id="IPR050644">
    <property type="entry name" value="PG_Glycine_Bridge_Synth"/>
</dbReference>
<organism evidence="2 3">
    <name type="scientific">Poseidonocella pacifica</name>
    <dbReference type="NCBI Taxonomy" id="871651"/>
    <lineage>
        <taxon>Bacteria</taxon>
        <taxon>Pseudomonadati</taxon>
        <taxon>Pseudomonadota</taxon>
        <taxon>Alphaproteobacteria</taxon>
        <taxon>Rhodobacterales</taxon>
        <taxon>Roseobacteraceae</taxon>
        <taxon>Poseidonocella</taxon>
    </lineage>
</organism>
<dbReference type="PANTHER" id="PTHR36174">
    <property type="entry name" value="LIPID II:GLYCINE GLYCYLTRANSFERASE"/>
    <property type="match status" value="1"/>
</dbReference>
<keyword evidence="3" id="KW-1185">Reference proteome</keyword>
<dbReference type="PANTHER" id="PTHR36174:SF1">
    <property type="entry name" value="LIPID II:GLYCINE GLYCYLTRANSFERASE"/>
    <property type="match status" value="1"/>
</dbReference>
<reference evidence="2 3" key="1">
    <citation type="submission" date="2016-10" db="EMBL/GenBank/DDBJ databases">
        <authorList>
            <person name="de Groot N.N."/>
        </authorList>
    </citation>
    <scope>NUCLEOTIDE SEQUENCE [LARGE SCALE GENOMIC DNA]</scope>
    <source>
        <strain evidence="2 3">DSM 29316</strain>
    </source>
</reference>
<dbReference type="RefSeq" id="WP_092060793.1">
    <property type="nucleotide sequence ID" value="NZ_FOJU01000001.1"/>
</dbReference>
<dbReference type="EMBL" id="FOJU01000001">
    <property type="protein sequence ID" value="SFA77910.1"/>
    <property type="molecule type" value="Genomic_DNA"/>
</dbReference>
<evidence type="ECO:0000259" key="1">
    <source>
        <dbReference type="Pfam" id="PF13480"/>
    </source>
</evidence>
<feature type="domain" description="BioF2-like acetyltransferase" evidence="1">
    <location>
        <begin position="132"/>
        <end position="257"/>
    </location>
</feature>
<dbReference type="Pfam" id="PF13480">
    <property type="entry name" value="Acetyltransf_6"/>
    <property type="match status" value="1"/>
</dbReference>
<protein>
    <submittedName>
        <fullName evidence="2">Acetyltransferase (GNAT) domain-containing protein</fullName>
    </submittedName>
</protein>
<dbReference type="OrthoDB" id="341858at2"/>
<evidence type="ECO:0000313" key="2">
    <source>
        <dbReference type="EMBL" id="SFA77910.1"/>
    </source>
</evidence>
<name>A0A1I0VPU5_9RHOB</name>
<dbReference type="InterPro" id="IPR038740">
    <property type="entry name" value="BioF2-like_GNAT_dom"/>
</dbReference>
<gene>
    <name evidence="2" type="ORF">SAMN05421688_0814</name>
</gene>
<dbReference type="InterPro" id="IPR016181">
    <property type="entry name" value="Acyl_CoA_acyltransferase"/>
</dbReference>
<dbReference type="GO" id="GO:0016740">
    <property type="term" value="F:transferase activity"/>
    <property type="evidence" value="ECO:0007669"/>
    <property type="project" value="UniProtKB-KW"/>
</dbReference>
<dbReference type="AlphaFoldDB" id="A0A1I0VPU5"/>
<evidence type="ECO:0000313" key="3">
    <source>
        <dbReference type="Proteomes" id="UP000198796"/>
    </source>
</evidence>
<dbReference type="Gene3D" id="3.40.630.30">
    <property type="match status" value="1"/>
</dbReference>
<accession>A0A1I0VPU5</accession>
<dbReference type="STRING" id="871651.SAMN05421688_0814"/>
<dbReference type="SUPFAM" id="SSF55729">
    <property type="entry name" value="Acyl-CoA N-acyltransferases (Nat)"/>
    <property type="match status" value="1"/>
</dbReference>
<proteinExistence type="predicted"/>
<sequence>MKITHAPAPSASLLPLQQHPAYARALRAGGRCVEELCLTSGTASGSALALRRSFAGFPVSLVSRGPILDRGAEQADAIGSVRGHLRGAVIFSPDHPPAMRGLVPLMTAAHVAEWRLHSNAADLRAALRVKWRNRLTRAEAEDTEVRVSPMPADPSHWLFAREAALRRRRKYRALPAWLAVAYAATSPDLAWLFEARKNGETVAGMLFLRHGGAATYHMGWSGDEGRRVSAHTLLLWRAATFFAQRGVERIDLGTVDTESSPGLARFKLGTGAKLRPLGGTWLAPPWLQAC</sequence>
<dbReference type="Proteomes" id="UP000198796">
    <property type="component" value="Unassembled WGS sequence"/>
</dbReference>
<keyword evidence="2" id="KW-0808">Transferase</keyword>